<dbReference type="SUPFAM" id="SSF56601">
    <property type="entry name" value="beta-lactamase/transpeptidase-like"/>
    <property type="match status" value="1"/>
</dbReference>
<dbReference type="EMBL" id="OBDO01000006">
    <property type="protein sequence ID" value="SNX97228.1"/>
    <property type="molecule type" value="Genomic_DNA"/>
</dbReference>
<dbReference type="PANTHER" id="PTHR43319:SF3">
    <property type="entry name" value="BETA-LACTAMASE-RELATED DOMAIN-CONTAINING PROTEIN"/>
    <property type="match status" value="1"/>
</dbReference>
<dbReference type="Pfam" id="PF00144">
    <property type="entry name" value="Beta-lactamase"/>
    <property type="match status" value="1"/>
</dbReference>
<dbReference type="Gene3D" id="3.40.710.10">
    <property type="entry name" value="DD-peptidase/beta-lactamase superfamily"/>
    <property type="match status" value="1"/>
</dbReference>
<keyword evidence="3" id="KW-1185">Reference proteome</keyword>
<sequence length="133" mass="14323">MNDGPGITVPLSGTNGIGTARGLARMYQLLARRGELDDVRLLSEAAVENAATSEFDGTDELWGTPAQWALGYQLSGNMGTRYGLDGSRFGQPGQGGQYAWADPGRGLSFAYVRSYLDLRDDLAPMDALYEAIR</sequence>
<organism evidence="2 3">
    <name type="scientific">Geodermatophilus sabuli</name>
    <dbReference type="NCBI Taxonomy" id="1564158"/>
    <lineage>
        <taxon>Bacteria</taxon>
        <taxon>Bacillati</taxon>
        <taxon>Actinomycetota</taxon>
        <taxon>Actinomycetes</taxon>
        <taxon>Geodermatophilales</taxon>
        <taxon>Geodermatophilaceae</taxon>
        <taxon>Geodermatophilus</taxon>
    </lineage>
</organism>
<protein>
    <submittedName>
        <fullName evidence="2">Beta-lactamase</fullName>
    </submittedName>
</protein>
<reference evidence="2 3" key="1">
    <citation type="submission" date="2017-09" db="EMBL/GenBank/DDBJ databases">
        <authorList>
            <person name="Ehlers B."/>
            <person name="Leendertz F.H."/>
        </authorList>
    </citation>
    <scope>NUCLEOTIDE SEQUENCE [LARGE SCALE GENOMIC DNA]</scope>
    <source>
        <strain evidence="2 3">DSM 46844</strain>
    </source>
</reference>
<feature type="domain" description="Beta-lactamase-related" evidence="1">
    <location>
        <begin position="13"/>
        <end position="112"/>
    </location>
</feature>
<dbReference type="Proteomes" id="UP000219514">
    <property type="component" value="Unassembled WGS sequence"/>
</dbReference>
<dbReference type="InterPro" id="IPR052907">
    <property type="entry name" value="Beta-lactamase/esterase"/>
</dbReference>
<proteinExistence type="predicted"/>
<evidence type="ECO:0000259" key="1">
    <source>
        <dbReference type="Pfam" id="PF00144"/>
    </source>
</evidence>
<name>A0A285EDN6_9ACTN</name>
<dbReference type="InterPro" id="IPR001466">
    <property type="entry name" value="Beta-lactam-related"/>
</dbReference>
<evidence type="ECO:0000313" key="3">
    <source>
        <dbReference type="Proteomes" id="UP000219514"/>
    </source>
</evidence>
<evidence type="ECO:0000313" key="2">
    <source>
        <dbReference type="EMBL" id="SNX97228.1"/>
    </source>
</evidence>
<gene>
    <name evidence="2" type="ORF">SAMN06893097_106178</name>
</gene>
<accession>A0A285EDN6</accession>
<dbReference type="AlphaFoldDB" id="A0A285EDN6"/>
<dbReference type="InterPro" id="IPR012338">
    <property type="entry name" value="Beta-lactam/transpept-like"/>
</dbReference>
<dbReference type="PANTHER" id="PTHR43319">
    <property type="entry name" value="BETA-LACTAMASE-RELATED"/>
    <property type="match status" value="1"/>
</dbReference>